<dbReference type="PANTHER" id="PTHR34388:SF1">
    <property type="entry name" value="DNA POLYMERASE III SUBUNIT DELTA"/>
    <property type="match status" value="1"/>
</dbReference>
<proteinExistence type="inferred from homology"/>
<evidence type="ECO:0000256" key="4">
    <source>
        <dbReference type="ARBA" id="ARBA00022705"/>
    </source>
</evidence>
<keyword evidence="2" id="KW-0808">Transferase</keyword>
<name>A0ABQ0NXW7_9PROT</name>
<dbReference type="EC" id="2.7.7.7" evidence="1"/>
<comment type="similarity">
    <text evidence="6">Belongs to the DNA polymerase HolA subunit family.</text>
</comment>
<dbReference type="SUPFAM" id="SSF52540">
    <property type="entry name" value="P-loop containing nucleoside triphosphate hydrolases"/>
    <property type="match status" value="1"/>
</dbReference>
<evidence type="ECO:0000256" key="3">
    <source>
        <dbReference type="ARBA" id="ARBA00022695"/>
    </source>
</evidence>
<dbReference type="Proteomes" id="UP001062901">
    <property type="component" value="Unassembled WGS sequence"/>
</dbReference>
<dbReference type="NCBIfam" id="TIGR01128">
    <property type="entry name" value="holA"/>
    <property type="match status" value="1"/>
</dbReference>
<comment type="caution">
    <text evidence="8">The sequence shown here is derived from an EMBL/GenBank/DDBJ whole genome shotgun (WGS) entry which is preliminary data.</text>
</comment>
<organism evidence="8 9">
    <name type="scientific">Saccharibacter floricola DSM 15669</name>
    <dbReference type="NCBI Taxonomy" id="1123227"/>
    <lineage>
        <taxon>Bacteria</taxon>
        <taxon>Pseudomonadati</taxon>
        <taxon>Pseudomonadota</taxon>
        <taxon>Alphaproteobacteria</taxon>
        <taxon>Acetobacterales</taxon>
        <taxon>Acetobacteraceae</taxon>
        <taxon>Saccharibacter</taxon>
    </lineage>
</organism>
<dbReference type="PANTHER" id="PTHR34388">
    <property type="entry name" value="DNA POLYMERASE III SUBUNIT DELTA"/>
    <property type="match status" value="1"/>
</dbReference>
<accession>A0ABQ0NXW7</accession>
<evidence type="ECO:0000256" key="2">
    <source>
        <dbReference type="ARBA" id="ARBA00022679"/>
    </source>
</evidence>
<evidence type="ECO:0000313" key="8">
    <source>
        <dbReference type="EMBL" id="GBQ05765.1"/>
    </source>
</evidence>
<keyword evidence="3" id="KW-0548">Nucleotidyltransferase</keyword>
<reference evidence="8" key="1">
    <citation type="submission" date="2013-04" db="EMBL/GenBank/DDBJ databases">
        <title>The genome sequencing project of 58 acetic acid bacteria.</title>
        <authorList>
            <person name="Okamoto-Kainuma A."/>
            <person name="Ishikawa M."/>
            <person name="Umino S."/>
            <person name="Koizumi Y."/>
            <person name="Shiwa Y."/>
            <person name="Yoshikawa H."/>
            <person name="Matsutani M."/>
            <person name="Matsushita K."/>
        </authorList>
    </citation>
    <scope>NUCLEOTIDE SEQUENCE</scope>
    <source>
        <strain evidence="8">DSM 15669</strain>
    </source>
</reference>
<evidence type="ECO:0000256" key="7">
    <source>
        <dbReference type="ARBA" id="ARBA00049244"/>
    </source>
</evidence>
<keyword evidence="9" id="KW-1185">Reference proteome</keyword>
<dbReference type="Gene3D" id="3.40.50.300">
    <property type="entry name" value="P-loop containing nucleotide triphosphate hydrolases"/>
    <property type="match status" value="1"/>
</dbReference>
<evidence type="ECO:0000256" key="1">
    <source>
        <dbReference type="ARBA" id="ARBA00012417"/>
    </source>
</evidence>
<dbReference type="InterPro" id="IPR008921">
    <property type="entry name" value="DNA_pol3_clamp-load_cplx_C"/>
</dbReference>
<dbReference type="InterPro" id="IPR027417">
    <property type="entry name" value="P-loop_NTPase"/>
</dbReference>
<dbReference type="SUPFAM" id="SSF48019">
    <property type="entry name" value="post-AAA+ oligomerization domain-like"/>
    <property type="match status" value="1"/>
</dbReference>
<dbReference type="Gene3D" id="1.10.8.60">
    <property type="match status" value="1"/>
</dbReference>
<evidence type="ECO:0000256" key="5">
    <source>
        <dbReference type="ARBA" id="ARBA00022932"/>
    </source>
</evidence>
<dbReference type="Gene3D" id="1.20.272.10">
    <property type="match status" value="1"/>
</dbReference>
<keyword evidence="4" id="KW-0235">DNA replication</keyword>
<gene>
    <name evidence="8" type="ORF">AA15669_0623</name>
</gene>
<comment type="catalytic activity">
    <reaction evidence="7">
        <text>DNA(n) + a 2'-deoxyribonucleoside 5'-triphosphate = DNA(n+1) + diphosphate</text>
        <dbReference type="Rhea" id="RHEA:22508"/>
        <dbReference type="Rhea" id="RHEA-COMP:17339"/>
        <dbReference type="Rhea" id="RHEA-COMP:17340"/>
        <dbReference type="ChEBI" id="CHEBI:33019"/>
        <dbReference type="ChEBI" id="CHEBI:61560"/>
        <dbReference type="ChEBI" id="CHEBI:173112"/>
        <dbReference type="EC" id="2.7.7.7"/>
    </reaction>
</comment>
<evidence type="ECO:0000313" key="9">
    <source>
        <dbReference type="Proteomes" id="UP001062901"/>
    </source>
</evidence>
<keyword evidence="5" id="KW-0239">DNA-directed DNA polymerase</keyword>
<dbReference type="RefSeq" id="WP_018980156.1">
    <property type="nucleotide sequence ID" value="NZ_BAQD01000006.1"/>
</dbReference>
<sequence length="337" mass="37312">MKIDARTVARVMKEISSWRAVLLYGDDAGLIRERAVAAVRQIVDDLEDPFRLARLEGDEQSRLEEEALALSLTGGRRVVWLREAQDGIAPMLERLLKQESDALIVLEGRGLGPRSKLRTLAEKHKKIAAIGCYPEEGRALSRTVTDTLSEDRITIDRDGLAWLMGHLGADRTLVRGELEKLRLYAGENGRLTLEDVHHSVGDSGGASLDDAVYAALAGDRFIADRSLERALADGANAIAFARVTLNVLERLQQVHLAMKDGKSRVEAMGALKPPVFFRRKEVFGRALDRWSYEALKCAASDTQHLEWVCKQSGGVSDAMECRRHLVRLCHPRAGTVA</sequence>
<dbReference type="InterPro" id="IPR005790">
    <property type="entry name" value="DNA_polIII_delta"/>
</dbReference>
<evidence type="ECO:0000256" key="6">
    <source>
        <dbReference type="ARBA" id="ARBA00034754"/>
    </source>
</evidence>
<protein>
    <recommendedName>
        <fullName evidence="1">DNA-directed DNA polymerase</fullName>
        <ecNumber evidence="1">2.7.7.7</ecNumber>
    </recommendedName>
</protein>
<dbReference type="EMBL" id="BAQD01000006">
    <property type="protein sequence ID" value="GBQ05765.1"/>
    <property type="molecule type" value="Genomic_DNA"/>
</dbReference>